<keyword evidence="3" id="KW-1185">Reference proteome</keyword>
<evidence type="ECO:0000256" key="1">
    <source>
        <dbReference type="SAM" id="MobiDB-lite"/>
    </source>
</evidence>
<sequence length="351" mass="38980">MPSSSSPPTSSPPATPRTTFQNKLAAAMLAESPTPHAPPLKRKRTNEDGEEDDDEEDELPSVIPSSDAPSGVTRMHGQLSSDGNIIAFAKQYATHKRLKPSQIGEVEAFAKDPLATRQIKTFTLSLRLDSKLDAIVTGTPQFQLSASMEKNLRQLAHGVMTSSRISAYKGSVATKHVLTLTMSIQNIVKKNRFDLPAGIEFIASDWALVKSRAEYHLTQVRSNFKKFLKASMPAKSKPTEHQNIFVLGQRIVKDSQTVLTVELCARIALMRQYFILFPGDTFWDEVDTQLVWMRENYKYDENKIAKAFKIVLSGDRAEHGKAADYTLPEDAVLDPWQLSVDDSIEADASTV</sequence>
<accession>A0AAD7D4D9</accession>
<dbReference type="Proteomes" id="UP001221757">
    <property type="component" value="Unassembled WGS sequence"/>
</dbReference>
<reference evidence="2" key="1">
    <citation type="submission" date="2023-03" db="EMBL/GenBank/DDBJ databases">
        <title>Massive genome expansion in bonnet fungi (Mycena s.s.) driven by repeated elements and novel gene families across ecological guilds.</title>
        <authorList>
            <consortium name="Lawrence Berkeley National Laboratory"/>
            <person name="Harder C.B."/>
            <person name="Miyauchi S."/>
            <person name="Viragh M."/>
            <person name="Kuo A."/>
            <person name="Thoen E."/>
            <person name="Andreopoulos B."/>
            <person name="Lu D."/>
            <person name="Skrede I."/>
            <person name="Drula E."/>
            <person name="Henrissat B."/>
            <person name="Morin E."/>
            <person name="Kohler A."/>
            <person name="Barry K."/>
            <person name="LaButti K."/>
            <person name="Morin E."/>
            <person name="Salamov A."/>
            <person name="Lipzen A."/>
            <person name="Mereny Z."/>
            <person name="Hegedus B."/>
            <person name="Baldrian P."/>
            <person name="Stursova M."/>
            <person name="Weitz H."/>
            <person name="Taylor A."/>
            <person name="Grigoriev I.V."/>
            <person name="Nagy L.G."/>
            <person name="Martin F."/>
            <person name="Kauserud H."/>
        </authorList>
    </citation>
    <scope>NUCLEOTIDE SEQUENCE</scope>
    <source>
        <strain evidence="2">CBHHK067</strain>
    </source>
</reference>
<comment type="caution">
    <text evidence="2">The sequence shown here is derived from an EMBL/GenBank/DDBJ whole genome shotgun (WGS) entry which is preliminary data.</text>
</comment>
<organism evidence="2 3">
    <name type="scientific">Mycena rosella</name>
    <name type="common">Pink bonnet</name>
    <name type="synonym">Agaricus rosellus</name>
    <dbReference type="NCBI Taxonomy" id="1033263"/>
    <lineage>
        <taxon>Eukaryota</taxon>
        <taxon>Fungi</taxon>
        <taxon>Dikarya</taxon>
        <taxon>Basidiomycota</taxon>
        <taxon>Agaricomycotina</taxon>
        <taxon>Agaricomycetes</taxon>
        <taxon>Agaricomycetidae</taxon>
        <taxon>Agaricales</taxon>
        <taxon>Marasmiineae</taxon>
        <taxon>Mycenaceae</taxon>
        <taxon>Mycena</taxon>
    </lineage>
</organism>
<gene>
    <name evidence="2" type="ORF">B0H17DRAFT_1206660</name>
</gene>
<feature type="compositionally biased region" description="Acidic residues" evidence="1">
    <location>
        <begin position="48"/>
        <end position="59"/>
    </location>
</feature>
<dbReference type="AlphaFoldDB" id="A0AAD7D4D9"/>
<name>A0AAD7D4D9_MYCRO</name>
<feature type="region of interest" description="Disordered" evidence="1">
    <location>
        <begin position="1"/>
        <end position="78"/>
    </location>
</feature>
<dbReference type="EMBL" id="JARKIE010000133">
    <property type="protein sequence ID" value="KAJ7678593.1"/>
    <property type="molecule type" value="Genomic_DNA"/>
</dbReference>
<evidence type="ECO:0000313" key="2">
    <source>
        <dbReference type="EMBL" id="KAJ7678593.1"/>
    </source>
</evidence>
<protein>
    <submittedName>
        <fullName evidence="2">Uncharacterized protein</fullName>
    </submittedName>
</protein>
<evidence type="ECO:0000313" key="3">
    <source>
        <dbReference type="Proteomes" id="UP001221757"/>
    </source>
</evidence>
<proteinExistence type="predicted"/>